<evidence type="ECO:0000313" key="2">
    <source>
        <dbReference type="Proteomes" id="UP000317814"/>
    </source>
</evidence>
<proteinExistence type="predicted"/>
<sequence length="94" mass="10785">MSNGVSNSAAEFKVICKGTYWIVKQKVYLFGFIPFWQRFCWGANELKRYATKAMALIGIAEYIAARDREGKTCYYTADEIRNSVYVPQPPDGDR</sequence>
<accession>A0A4Y5TW00</accession>
<name>A0A4Y5TW00_9CAUD</name>
<reference evidence="1 2" key="1">
    <citation type="submission" date="2019-05" db="EMBL/GenBank/DDBJ databases">
        <title>Complete genome sequence of E. coli infecting phage vB_EcoM-ECP26 and vB_EcoM-ECP32.</title>
        <authorList>
            <person name="Park D."/>
            <person name="Park J."/>
        </authorList>
    </citation>
    <scope>NUCLEOTIDE SEQUENCE [LARGE SCALE GENOMIC DNA]</scope>
</reference>
<evidence type="ECO:0000313" key="1">
    <source>
        <dbReference type="EMBL" id="QDB73573.1"/>
    </source>
</evidence>
<protein>
    <submittedName>
        <fullName evidence="1">Uncharacterized protein</fullName>
    </submittedName>
</protein>
<dbReference type="Proteomes" id="UP000317814">
    <property type="component" value="Segment"/>
</dbReference>
<dbReference type="EMBL" id="MK883717">
    <property type="protein sequence ID" value="QDB73573.1"/>
    <property type="molecule type" value="Genomic_DNA"/>
</dbReference>
<gene>
    <name evidence="1" type="ORF">ECP26DNA_00161</name>
</gene>
<organism evidence="1 2">
    <name type="scientific">Escherichia phage vB_EcoM-ECP26</name>
    <dbReference type="NCBI Taxonomy" id="2576873"/>
    <lineage>
        <taxon>Viruses</taxon>
        <taxon>Duplodnaviria</taxon>
        <taxon>Heunggongvirae</taxon>
        <taxon>Uroviricota</taxon>
        <taxon>Caudoviricetes</taxon>
        <taxon>Vequintavirinae</taxon>
        <taxon>Vequintavirus</taxon>
        <taxon>Vequintavirus ECP26</taxon>
    </lineage>
</organism>
<keyword evidence="2" id="KW-1185">Reference proteome</keyword>